<organism evidence="2 3">
    <name type="scientific">Streptomyces salyersiae</name>
    <dbReference type="NCBI Taxonomy" id="3075530"/>
    <lineage>
        <taxon>Bacteria</taxon>
        <taxon>Bacillati</taxon>
        <taxon>Actinomycetota</taxon>
        <taxon>Actinomycetes</taxon>
        <taxon>Kitasatosporales</taxon>
        <taxon>Streptomycetaceae</taxon>
        <taxon>Streptomyces</taxon>
    </lineage>
</organism>
<gene>
    <name evidence="2" type="ORF">RM649_34950</name>
</gene>
<accession>A0ABU2RVD4</accession>
<protein>
    <submittedName>
        <fullName evidence="2">Uncharacterized protein</fullName>
    </submittedName>
</protein>
<comment type="caution">
    <text evidence="2">The sequence shown here is derived from an EMBL/GenBank/DDBJ whole genome shotgun (WGS) entry which is preliminary data.</text>
</comment>
<evidence type="ECO:0000313" key="3">
    <source>
        <dbReference type="Proteomes" id="UP001183777"/>
    </source>
</evidence>
<reference evidence="3" key="1">
    <citation type="submission" date="2023-07" db="EMBL/GenBank/DDBJ databases">
        <title>30 novel species of actinomycetes from the DSMZ collection.</title>
        <authorList>
            <person name="Nouioui I."/>
        </authorList>
    </citation>
    <scope>NUCLEOTIDE SEQUENCE [LARGE SCALE GENOMIC DNA]</scope>
    <source>
        <strain evidence="3">DSM 41770</strain>
    </source>
</reference>
<name>A0ABU2RVD4_9ACTN</name>
<dbReference type="Proteomes" id="UP001183777">
    <property type="component" value="Unassembled WGS sequence"/>
</dbReference>
<keyword evidence="3" id="KW-1185">Reference proteome</keyword>
<evidence type="ECO:0000256" key="1">
    <source>
        <dbReference type="SAM" id="MobiDB-lite"/>
    </source>
</evidence>
<dbReference type="EMBL" id="JAVREX010000029">
    <property type="protein sequence ID" value="MDT0432802.1"/>
    <property type="molecule type" value="Genomic_DNA"/>
</dbReference>
<feature type="compositionally biased region" description="Pro residues" evidence="1">
    <location>
        <begin position="55"/>
        <end position="64"/>
    </location>
</feature>
<proteinExistence type="predicted"/>
<feature type="region of interest" description="Disordered" evidence="1">
    <location>
        <begin position="40"/>
        <end position="64"/>
    </location>
</feature>
<dbReference type="RefSeq" id="WP_311661703.1">
    <property type="nucleotide sequence ID" value="NZ_JAVREX010000029.1"/>
</dbReference>
<evidence type="ECO:0000313" key="2">
    <source>
        <dbReference type="EMBL" id="MDT0432802.1"/>
    </source>
</evidence>
<sequence>MAVLLSPITDYTGPGPAGVHFTRGRAETDDPAAIAYAHRHGYTVEETKPRRKPTPATPPETPKE</sequence>